<keyword evidence="3" id="KW-1185">Reference proteome</keyword>
<evidence type="ECO:0000313" key="5">
    <source>
        <dbReference type="WormBase" id="SRAE_1000271600"/>
    </source>
</evidence>
<reference evidence="4" key="2">
    <citation type="submission" date="2020-12" db="UniProtKB">
        <authorList>
            <consortium name="WormBaseParasite"/>
        </authorList>
    </citation>
    <scope>IDENTIFICATION</scope>
</reference>
<dbReference type="OMA" id="HDHNISP"/>
<accession>A0A090L410</accession>
<dbReference type="SMART" id="SM00314">
    <property type="entry name" value="RA"/>
    <property type="match status" value="1"/>
</dbReference>
<dbReference type="GeneID" id="36376827"/>
<feature type="domain" description="Ras-associating" evidence="1">
    <location>
        <begin position="93"/>
        <end position="188"/>
    </location>
</feature>
<dbReference type="OrthoDB" id="3908708at2759"/>
<protein>
    <submittedName>
        <fullName evidence="2 4">GH01721p</fullName>
    </submittedName>
</protein>
<dbReference type="CDD" id="cd17043">
    <property type="entry name" value="RA"/>
    <property type="match status" value="1"/>
</dbReference>
<dbReference type="EMBL" id="LN609528">
    <property type="protein sequence ID" value="CEF64462.1"/>
    <property type="molecule type" value="Genomic_DNA"/>
</dbReference>
<name>A0A090L410_STRRB</name>
<dbReference type="InterPro" id="IPR029071">
    <property type="entry name" value="Ubiquitin-like_domsf"/>
</dbReference>
<dbReference type="GO" id="GO:0007165">
    <property type="term" value="P:signal transduction"/>
    <property type="evidence" value="ECO:0007669"/>
    <property type="project" value="InterPro"/>
</dbReference>
<dbReference type="PROSITE" id="PS50200">
    <property type="entry name" value="RA"/>
    <property type="match status" value="1"/>
</dbReference>
<dbReference type="WormBase" id="SRAE_1000271600">
    <property type="protein sequence ID" value="SRP09525"/>
    <property type="gene ID" value="WBGene00259332"/>
</dbReference>
<dbReference type="PANTHER" id="PTHR21298:SF2">
    <property type="entry name" value="GH01721P"/>
    <property type="match status" value="1"/>
</dbReference>
<dbReference type="WBParaSite" id="SRAE_1000271600.1">
    <property type="protein sequence ID" value="SRAE_1000271600.1"/>
    <property type="gene ID" value="WBGene00259332"/>
</dbReference>
<dbReference type="InterPro" id="IPR000159">
    <property type="entry name" value="RA_dom"/>
</dbReference>
<dbReference type="GO" id="GO:0045742">
    <property type="term" value="P:positive regulation of epidermal growth factor receptor signaling pathway"/>
    <property type="evidence" value="ECO:0007669"/>
    <property type="project" value="TreeGrafter"/>
</dbReference>
<dbReference type="Gene3D" id="3.10.20.90">
    <property type="entry name" value="Phosphatidylinositol 3-kinase Catalytic Subunit, Chain A, domain 1"/>
    <property type="match status" value="2"/>
</dbReference>
<dbReference type="PANTHER" id="PTHR21298">
    <property type="entry name" value="GH01721P"/>
    <property type="match status" value="1"/>
</dbReference>
<evidence type="ECO:0000313" key="3">
    <source>
        <dbReference type="Proteomes" id="UP000035682"/>
    </source>
</evidence>
<dbReference type="Pfam" id="PF00788">
    <property type="entry name" value="RA"/>
    <property type="match status" value="2"/>
</dbReference>
<evidence type="ECO:0000313" key="2">
    <source>
        <dbReference type="EMBL" id="CEF64462.1"/>
    </source>
</evidence>
<organism evidence="2">
    <name type="scientific">Strongyloides ratti</name>
    <name type="common">Parasitic roundworm</name>
    <dbReference type="NCBI Taxonomy" id="34506"/>
    <lineage>
        <taxon>Eukaryota</taxon>
        <taxon>Metazoa</taxon>
        <taxon>Ecdysozoa</taxon>
        <taxon>Nematoda</taxon>
        <taxon>Chromadorea</taxon>
        <taxon>Rhabditida</taxon>
        <taxon>Tylenchina</taxon>
        <taxon>Panagrolaimomorpha</taxon>
        <taxon>Strongyloidoidea</taxon>
        <taxon>Strongyloididae</taxon>
        <taxon>Strongyloides</taxon>
    </lineage>
</organism>
<dbReference type="CTD" id="36376827"/>
<proteinExistence type="predicted"/>
<evidence type="ECO:0000259" key="1">
    <source>
        <dbReference type="PROSITE" id="PS50200"/>
    </source>
</evidence>
<dbReference type="AlphaFoldDB" id="A0A090L410"/>
<dbReference type="GO" id="GO:0045743">
    <property type="term" value="P:positive regulation of fibroblast growth factor receptor signaling pathway"/>
    <property type="evidence" value="ECO:0007669"/>
    <property type="project" value="TreeGrafter"/>
</dbReference>
<dbReference type="RefSeq" id="XP_024503663.1">
    <property type="nucleotide sequence ID" value="XM_024649825.1"/>
</dbReference>
<gene>
    <name evidence="2 4 5" type="ORF">SRAE_1000271600</name>
</gene>
<dbReference type="SUPFAM" id="SSF54236">
    <property type="entry name" value="Ubiquitin-like"/>
    <property type="match status" value="2"/>
</dbReference>
<dbReference type="Proteomes" id="UP000035682">
    <property type="component" value="Unplaced"/>
</dbReference>
<reference evidence="2 3" key="1">
    <citation type="submission" date="2014-09" db="EMBL/GenBank/DDBJ databases">
        <authorList>
            <person name="Martin A.A."/>
        </authorList>
    </citation>
    <scope>NUCLEOTIDE SEQUENCE</scope>
    <source>
        <strain evidence="3">ED321</strain>
        <strain evidence="2">ED321 Heterogonic</strain>
    </source>
</reference>
<sequence>MLKFQVRPKQTITYTGTDTSISNDNTLHKTIISINPEPKYYSDNKSVHSFNSTNSSNFSSSSGRVSDLINQHTRTTSLSSLSSIDSSDTGEWGHLKIFTRNIKSDTDYKTIKISTHTTTRQVINTILSKFRLTSKDPNLYCLIMEIKTPQYGTIITTPLILEDNSKPLTLQRLQTPEMCSFYIKIENNGIPVKIFDYEINNESNYKSILLSRKTTCNETLILLLQLLHIDHNTASYKLLIVDRAEEAEIPGDIGIAHLYTKLQPNQKIIIRRY</sequence>
<evidence type="ECO:0000313" key="4">
    <source>
        <dbReference type="WBParaSite" id="SRAE_1000271600.1"/>
    </source>
</evidence>